<keyword evidence="2" id="KW-0732">Signal</keyword>
<dbReference type="InterPro" id="IPR006389">
    <property type="entry name" value="Early_transc_mb_plasmodium"/>
</dbReference>
<dbReference type="AlphaFoldDB" id="W6ZTS3"/>
<reference evidence="3 4" key="1">
    <citation type="submission" date="2013-02" db="EMBL/GenBank/DDBJ databases">
        <title>The Genome Sequence of Plasmodium inui San Antonio 1.</title>
        <authorList>
            <consortium name="The Broad Institute Genome Sequencing Platform"/>
            <consortium name="The Broad Institute Genome Sequencing Center for Infectious Disease"/>
            <person name="Neafsey D."/>
            <person name="Cheeseman I."/>
            <person name="Volkman S."/>
            <person name="Adams J."/>
            <person name="Walker B."/>
            <person name="Young S.K."/>
            <person name="Zeng Q."/>
            <person name="Gargeya S."/>
            <person name="Fitzgerald M."/>
            <person name="Haas B."/>
            <person name="Abouelleil A."/>
            <person name="Alvarado L."/>
            <person name="Arachchi H.M."/>
            <person name="Berlin A.M."/>
            <person name="Chapman S.B."/>
            <person name="Dewar J."/>
            <person name="Goldberg J."/>
            <person name="Griggs A."/>
            <person name="Gujja S."/>
            <person name="Hansen M."/>
            <person name="Howarth C."/>
            <person name="Imamovic A."/>
            <person name="Larimer J."/>
            <person name="McCowan C."/>
            <person name="Murphy C."/>
            <person name="Neiman D."/>
            <person name="Pearson M."/>
            <person name="Priest M."/>
            <person name="Roberts A."/>
            <person name="Saif S."/>
            <person name="Shea T."/>
            <person name="Sisk P."/>
            <person name="Sykes S."/>
            <person name="Wortman J."/>
            <person name="Nusbaum C."/>
            <person name="Birren B."/>
        </authorList>
    </citation>
    <scope>NUCLEOTIDE SEQUENCE [LARGE SCALE GENOMIC DNA]</scope>
    <source>
        <strain evidence="3 4">San Antonio 1</strain>
    </source>
</reference>
<dbReference type="EMBL" id="KI965513">
    <property type="protein sequence ID" value="EUD64317.1"/>
    <property type="molecule type" value="Genomic_DNA"/>
</dbReference>
<dbReference type="RefSeq" id="XP_008819102.1">
    <property type="nucleotide sequence ID" value="XM_008820880.1"/>
</dbReference>
<proteinExistence type="predicted"/>
<dbReference type="Pfam" id="PF09716">
    <property type="entry name" value="ETRAMP"/>
    <property type="match status" value="1"/>
</dbReference>
<accession>W6ZTS3</accession>
<dbReference type="NCBIfam" id="TIGR01495">
    <property type="entry name" value="ETRAMP"/>
    <property type="match status" value="1"/>
</dbReference>
<dbReference type="VEuPathDB" id="PlasmoDB:C922_05309"/>
<organism evidence="3 4">
    <name type="scientific">Plasmodium inui San Antonio 1</name>
    <dbReference type="NCBI Taxonomy" id="1237626"/>
    <lineage>
        <taxon>Eukaryota</taxon>
        <taxon>Sar</taxon>
        <taxon>Alveolata</taxon>
        <taxon>Apicomplexa</taxon>
        <taxon>Aconoidasida</taxon>
        <taxon>Haemosporida</taxon>
        <taxon>Plasmodiidae</taxon>
        <taxon>Plasmodium</taxon>
        <taxon>Plasmodium (Plasmodium)</taxon>
    </lineage>
</organism>
<keyword evidence="1" id="KW-0472">Membrane</keyword>
<evidence type="ECO:0008006" key="5">
    <source>
        <dbReference type="Google" id="ProtNLM"/>
    </source>
</evidence>
<keyword evidence="1" id="KW-1133">Transmembrane helix</keyword>
<feature type="transmembrane region" description="Helical" evidence="1">
    <location>
        <begin position="54"/>
        <end position="77"/>
    </location>
</feature>
<feature type="signal peptide" evidence="2">
    <location>
        <begin position="1"/>
        <end position="24"/>
    </location>
</feature>
<keyword evidence="1" id="KW-0812">Transmembrane</keyword>
<dbReference type="GeneID" id="20040583"/>
<name>W6ZTS3_9APIC</name>
<sequence length="172" mass="19051">MRISCIFLLINFLFIINLLAPCMCSENVVKKKVLEAYNSIKQKLNSYDKKKKNAIVAGATTTAVALISALIGGVYFLKHKHKKELEDPATVAFVFNLLVDTADGGVIQSQKAYIMGKEITKTFPSEQALREYIVKNMKDSSSDKTGSDKEDLLNSIMQINVNVKQPTGDTQT</sequence>
<protein>
    <recommendedName>
        <fullName evidence="5">Early transcribed membrane protein</fullName>
    </recommendedName>
</protein>
<keyword evidence="4" id="KW-1185">Reference proteome</keyword>
<feature type="chain" id="PRO_5004887286" description="Early transcribed membrane protein" evidence="2">
    <location>
        <begin position="25"/>
        <end position="172"/>
    </location>
</feature>
<evidence type="ECO:0000313" key="4">
    <source>
        <dbReference type="Proteomes" id="UP000030640"/>
    </source>
</evidence>
<evidence type="ECO:0000256" key="2">
    <source>
        <dbReference type="SAM" id="SignalP"/>
    </source>
</evidence>
<dbReference type="OrthoDB" id="387039at2759"/>
<gene>
    <name evidence="3" type="ORF">C922_05309</name>
</gene>
<dbReference type="Proteomes" id="UP000030640">
    <property type="component" value="Unassembled WGS sequence"/>
</dbReference>
<evidence type="ECO:0000313" key="3">
    <source>
        <dbReference type="EMBL" id="EUD64317.1"/>
    </source>
</evidence>
<evidence type="ECO:0000256" key="1">
    <source>
        <dbReference type="SAM" id="Phobius"/>
    </source>
</evidence>